<gene>
    <name evidence="1" type="ORF">JCM21142_93998</name>
</gene>
<dbReference type="RefSeq" id="WP_027470948.1">
    <property type="nucleotide sequence ID" value="NZ_BAMD01000076.1"/>
</dbReference>
<evidence type="ECO:0000313" key="1">
    <source>
        <dbReference type="EMBL" id="GAF05271.1"/>
    </source>
</evidence>
<name>W7YL53_9BACT</name>
<comment type="caution">
    <text evidence="1">The sequence shown here is derived from an EMBL/GenBank/DDBJ whole genome shotgun (WGS) entry which is preliminary data.</text>
</comment>
<dbReference type="Proteomes" id="UP000019402">
    <property type="component" value="Unassembled WGS sequence"/>
</dbReference>
<dbReference type="STRING" id="869213.GCA_000517085_01026"/>
<protein>
    <recommendedName>
        <fullName evidence="3">Abortive infection protein-like C-terminal domain-containing protein</fullName>
    </recommendedName>
</protein>
<reference evidence="1 2" key="1">
    <citation type="journal article" date="2014" name="Genome Announc.">
        <title>Draft Genome Sequence of Cytophaga fermentans JCM 21142T, a Facultative Anaerobe Isolated from Marine Mud.</title>
        <authorList>
            <person name="Starns D."/>
            <person name="Oshima K."/>
            <person name="Suda W."/>
            <person name="Iino T."/>
            <person name="Yuki M."/>
            <person name="Inoue J."/>
            <person name="Kitamura K."/>
            <person name="Iida T."/>
            <person name="Darby A."/>
            <person name="Hattori M."/>
            <person name="Ohkuma M."/>
        </authorList>
    </citation>
    <scope>NUCLEOTIDE SEQUENCE [LARGE SCALE GENOMIC DNA]</scope>
    <source>
        <strain evidence="1 2">JCM 21142</strain>
    </source>
</reference>
<accession>W7YL53</accession>
<proteinExistence type="predicted"/>
<dbReference type="OrthoDB" id="9786278at2"/>
<keyword evidence="2" id="KW-1185">Reference proteome</keyword>
<evidence type="ECO:0008006" key="3">
    <source>
        <dbReference type="Google" id="ProtNLM"/>
    </source>
</evidence>
<evidence type="ECO:0000313" key="2">
    <source>
        <dbReference type="Proteomes" id="UP000019402"/>
    </source>
</evidence>
<dbReference type="AlphaFoldDB" id="W7YL53"/>
<dbReference type="EMBL" id="BAMD01000076">
    <property type="protein sequence ID" value="GAF05271.1"/>
    <property type="molecule type" value="Genomic_DNA"/>
</dbReference>
<sequence length="226" mass="26388">MIKETISNIERLQGLIVAYVTNGRQDGQTDEYKKLYIDTLILIEKLGYSNPNQYRTLEEIWGYCKLKFPTYAERRANVNEMYSDILIDLERKIRLLPEPKQWKKTNDILVDKLLPIRMQWLKAKNFLLANEPDFENCIKEATNSIESALQIILNKPGETLGKSIKSAEIDTDIQRLISQMYGFVSNKDFVRHGGTEQQNISKEDAEFFLDFAGISIKYFKEKIYNK</sequence>
<organism evidence="1 2">
    <name type="scientific">Saccharicrinis fermentans DSM 9555 = JCM 21142</name>
    <dbReference type="NCBI Taxonomy" id="869213"/>
    <lineage>
        <taxon>Bacteria</taxon>
        <taxon>Pseudomonadati</taxon>
        <taxon>Bacteroidota</taxon>
        <taxon>Bacteroidia</taxon>
        <taxon>Marinilabiliales</taxon>
        <taxon>Marinilabiliaceae</taxon>
        <taxon>Saccharicrinis</taxon>
    </lineage>
</organism>